<organism evidence="1 2">
    <name type="scientific">Nonomuraea wenchangensis</name>
    <dbReference type="NCBI Taxonomy" id="568860"/>
    <lineage>
        <taxon>Bacteria</taxon>
        <taxon>Bacillati</taxon>
        <taxon>Actinomycetota</taxon>
        <taxon>Actinomycetes</taxon>
        <taxon>Streptosporangiales</taxon>
        <taxon>Streptosporangiaceae</taxon>
        <taxon>Nonomuraea</taxon>
    </lineage>
</organism>
<evidence type="ECO:0000313" key="1">
    <source>
        <dbReference type="EMBL" id="SEU46098.1"/>
    </source>
</evidence>
<proteinExistence type="predicted"/>
<sequence length="51" mass="5662">MTTKRRRTKDTCSTCHGEGQVETREIVGRGKNAVRIDTWAFCLDCCGGDAK</sequence>
<evidence type="ECO:0008006" key="3">
    <source>
        <dbReference type="Google" id="ProtNLM"/>
    </source>
</evidence>
<evidence type="ECO:0000313" key="2">
    <source>
        <dbReference type="Proteomes" id="UP000199361"/>
    </source>
</evidence>
<dbReference type="STRING" id="568860.SAMN05421811_12698"/>
<dbReference type="Proteomes" id="UP000199361">
    <property type="component" value="Unassembled WGS sequence"/>
</dbReference>
<dbReference type="EMBL" id="FOHX01000026">
    <property type="protein sequence ID" value="SEU46098.1"/>
    <property type="molecule type" value="Genomic_DNA"/>
</dbReference>
<keyword evidence="2" id="KW-1185">Reference proteome</keyword>
<dbReference type="RefSeq" id="WP_177241220.1">
    <property type="nucleotide sequence ID" value="NZ_FOHX01000026.1"/>
</dbReference>
<name>A0A1I0LT42_9ACTN</name>
<reference evidence="1 2" key="1">
    <citation type="submission" date="2016-10" db="EMBL/GenBank/DDBJ databases">
        <authorList>
            <person name="de Groot N.N."/>
        </authorList>
    </citation>
    <scope>NUCLEOTIDE SEQUENCE [LARGE SCALE GENOMIC DNA]</scope>
    <source>
        <strain evidence="1 2">CGMCC 4.5598</strain>
    </source>
</reference>
<accession>A0A1I0LT42</accession>
<protein>
    <recommendedName>
        <fullName evidence="3">Molecular chaperone DnaJ</fullName>
    </recommendedName>
</protein>
<dbReference type="AlphaFoldDB" id="A0A1I0LT42"/>
<gene>
    <name evidence="1" type="ORF">SAMN05421811_12698</name>
</gene>